<keyword evidence="1" id="KW-1133">Transmembrane helix</keyword>
<evidence type="ECO:0000313" key="2">
    <source>
        <dbReference type="EMBL" id="ACB92850.1"/>
    </source>
</evidence>
<accession>B2I6E0</accession>
<organism evidence="2 3">
    <name type="scientific">Xylella fastidiosa (strain M23)</name>
    <dbReference type="NCBI Taxonomy" id="405441"/>
    <lineage>
        <taxon>Bacteria</taxon>
        <taxon>Pseudomonadati</taxon>
        <taxon>Pseudomonadota</taxon>
        <taxon>Gammaproteobacteria</taxon>
        <taxon>Lysobacterales</taxon>
        <taxon>Lysobacteraceae</taxon>
        <taxon>Xylella</taxon>
    </lineage>
</organism>
<name>B2I6E0_XYLF2</name>
<feature type="transmembrane region" description="Helical" evidence="1">
    <location>
        <begin position="57"/>
        <end position="78"/>
    </location>
</feature>
<dbReference type="Proteomes" id="UP000001698">
    <property type="component" value="Chromosome"/>
</dbReference>
<reference evidence="2 3" key="1">
    <citation type="journal article" date="2010" name="J. Bacteriol.">
        <title>Whole genome sequences of two Xylella fastidiosa strains (M12 and M23) causing almond leaf scorch disease in California.</title>
        <authorList>
            <person name="Chen J."/>
            <person name="Xie G."/>
            <person name="Han S."/>
            <person name="Chertkov O."/>
            <person name="Sims D."/>
            <person name="Civerolo E.L."/>
        </authorList>
    </citation>
    <scope>NUCLEOTIDE SEQUENCE [LARGE SCALE GENOMIC DNA]</scope>
    <source>
        <strain evidence="2 3">M23</strain>
    </source>
</reference>
<feature type="transmembrane region" description="Helical" evidence="1">
    <location>
        <begin position="26"/>
        <end position="45"/>
    </location>
</feature>
<dbReference type="HOGENOM" id="CLU_2358994_0_0_6"/>
<keyword evidence="1" id="KW-0812">Transmembrane</keyword>
<sequence length="96" mass="10410">MNKFQTMIIAFYSLVASHLPRPSGRLVGKISATITFLFVSLGSMTSISDLDISSLDLGSAAILAVALSTSLLLMYRYIDTHLNPDGSLKEKKDDSK</sequence>
<keyword evidence="1" id="KW-0472">Membrane</keyword>
<dbReference type="KEGG" id="xfn:XfasM23_1439"/>
<dbReference type="EMBL" id="CP001011">
    <property type="protein sequence ID" value="ACB92850.1"/>
    <property type="molecule type" value="Genomic_DNA"/>
</dbReference>
<dbReference type="AlphaFoldDB" id="B2I6E0"/>
<evidence type="ECO:0000313" key="3">
    <source>
        <dbReference type="Proteomes" id="UP000001698"/>
    </source>
</evidence>
<protein>
    <submittedName>
        <fullName evidence="2">Uncharacterized protein</fullName>
    </submittedName>
</protein>
<gene>
    <name evidence="2" type="ordered locus">XfasM23_1439</name>
</gene>
<evidence type="ECO:0000256" key="1">
    <source>
        <dbReference type="SAM" id="Phobius"/>
    </source>
</evidence>
<proteinExistence type="predicted"/>